<comment type="subcellular location">
    <subcellularLocation>
        <location evidence="1">Cell membrane</location>
        <topology evidence="1">Single-pass membrane protein</topology>
    </subcellularLocation>
</comment>
<gene>
    <name evidence="13" type="ORF">Pla100_01460</name>
</gene>
<dbReference type="GO" id="GO:0015031">
    <property type="term" value="P:protein transport"/>
    <property type="evidence" value="ECO:0007669"/>
    <property type="project" value="UniProtKB-KW"/>
</dbReference>
<evidence type="ECO:0000256" key="9">
    <source>
        <dbReference type="ARBA" id="ARBA00023010"/>
    </source>
</evidence>
<evidence type="ECO:0000256" key="3">
    <source>
        <dbReference type="ARBA" id="ARBA00014962"/>
    </source>
</evidence>
<evidence type="ECO:0000313" key="14">
    <source>
        <dbReference type="Proteomes" id="UP000316213"/>
    </source>
</evidence>
<dbReference type="GO" id="GO:0005886">
    <property type="term" value="C:plasma membrane"/>
    <property type="evidence" value="ECO:0007669"/>
    <property type="project" value="UniProtKB-SubCell"/>
</dbReference>
<feature type="transmembrane region" description="Helical" evidence="12">
    <location>
        <begin position="61"/>
        <end position="83"/>
    </location>
</feature>
<evidence type="ECO:0000256" key="8">
    <source>
        <dbReference type="ARBA" id="ARBA00022989"/>
    </source>
</evidence>
<keyword evidence="5" id="KW-1003">Cell membrane</keyword>
<dbReference type="RefSeq" id="WP_231602513.1">
    <property type="nucleotide sequence ID" value="NZ_SJPM01000001.1"/>
</dbReference>
<keyword evidence="7" id="KW-0653">Protein transport</keyword>
<evidence type="ECO:0000256" key="5">
    <source>
        <dbReference type="ARBA" id="ARBA00022475"/>
    </source>
</evidence>
<name>A0A5C6AUG8_9BACT</name>
<organism evidence="13 14">
    <name type="scientific">Neorhodopirellula pilleata</name>
    <dbReference type="NCBI Taxonomy" id="2714738"/>
    <lineage>
        <taxon>Bacteria</taxon>
        <taxon>Pseudomonadati</taxon>
        <taxon>Planctomycetota</taxon>
        <taxon>Planctomycetia</taxon>
        <taxon>Pirellulales</taxon>
        <taxon>Pirellulaceae</taxon>
        <taxon>Neorhodopirellula</taxon>
    </lineage>
</organism>
<proteinExistence type="inferred from homology"/>
<keyword evidence="14" id="KW-1185">Reference proteome</keyword>
<evidence type="ECO:0000256" key="11">
    <source>
        <dbReference type="SAM" id="MobiDB-lite"/>
    </source>
</evidence>
<dbReference type="SMART" id="SM01323">
    <property type="entry name" value="YajC"/>
    <property type="match status" value="1"/>
</dbReference>
<dbReference type="Pfam" id="PF02699">
    <property type="entry name" value="YajC"/>
    <property type="match status" value="1"/>
</dbReference>
<keyword evidence="8 12" id="KW-1133">Transmembrane helix</keyword>
<comment type="caution">
    <text evidence="13">The sequence shown here is derived from an EMBL/GenBank/DDBJ whole genome shotgun (WGS) entry which is preliminary data.</text>
</comment>
<sequence length="182" mass="19191">MLFPLAPALAPSTFKLASVTFATWFSAATYFAGDASSRFVHQAGLLAQGAGQGEAPTGLQLFFSSPLPLFAGLAMIWYLTWFLPEKRKRQDEASMLASLTKNDRVITFGGLHGTVASVDAAGDTVVLKIDEAGTTRVKVNRSAIVAITEHAKGKNVAKTGKSGKIPGDDPNSKNASDEDSSD</sequence>
<reference evidence="13 14" key="1">
    <citation type="submission" date="2019-02" db="EMBL/GenBank/DDBJ databases">
        <title>Deep-cultivation of Planctomycetes and their phenomic and genomic characterization uncovers novel biology.</title>
        <authorList>
            <person name="Wiegand S."/>
            <person name="Jogler M."/>
            <person name="Boedeker C."/>
            <person name="Pinto D."/>
            <person name="Vollmers J."/>
            <person name="Rivas-Marin E."/>
            <person name="Kohn T."/>
            <person name="Peeters S.H."/>
            <person name="Heuer A."/>
            <person name="Rast P."/>
            <person name="Oberbeckmann S."/>
            <person name="Bunk B."/>
            <person name="Jeske O."/>
            <person name="Meyerdierks A."/>
            <person name="Storesund J.E."/>
            <person name="Kallscheuer N."/>
            <person name="Luecker S."/>
            <person name="Lage O.M."/>
            <person name="Pohl T."/>
            <person name="Merkel B.J."/>
            <person name="Hornburger P."/>
            <person name="Mueller R.-W."/>
            <person name="Bruemmer F."/>
            <person name="Labrenz M."/>
            <person name="Spormann A.M."/>
            <person name="Op Den Camp H."/>
            <person name="Overmann J."/>
            <person name="Amann R."/>
            <person name="Jetten M.S.M."/>
            <person name="Mascher T."/>
            <person name="Medema M.H."/>
            <person name="Devos D.P."/>
            <person name="Kaster A.-K."/>
            <person name="Ovreas L."/>
            <person name="Rohde M."/>
            <person name="Galperin M.Y."/>
            <person name="Jogler C."/>
        </authorList>
    </citation>
    <scope>NUCLEOTIDE SEQUENCE [LARGE SCALE GENOMIC DNA]</scope>
    <source>
        <strain evidence="13 14">Pla100</strain>
    </source>
</reference>
<protein>
    <recommendedName>
        <fullName evidence="3">Sec translocon accessory complex subunit YajC</fullName>
    </recommendedName>
</protein>
<dbReference type="Proteomes" id="UP000316213">
    <property type="component" value="Unassembled WGS sequence"/>
</dbReference>
<dbReference type="NCBIfam" id="TIGR00739">
    <property type="entry name" value="yajC"/>
    <property type="match status" value="1"/>
</dbReference>
<keyword evidence="9" id="KW-0811">Translocation</keyword>
<keyword evidence="4" id="KW-0813">Transport</keyword>
<feature type="region of interest" description="Disordered" evidence="11">
    <location>
        <begin position="153"/>
        <end position="182"/>
    </location>
</feature>
<keyword evidence="6 12" id="KW-0812">Transmembrane</keyword>
<accession>A0A5C6AUG8</accession>
<evidence type="ECO:0000256" key="6">
    <source>
        <dbReference type="ARBA" id="ARBA00022692"/>
    </source>
</evidence>
<evidence type="ECO:0000256" key="2">
    <source>
        <dbReference type="ARBA" id="ARBA00006742"/>
    </source>
</evidence>
<dbReference type="EMBL" id="SJPM01000001">
    <property type="protein sequence ID" value="TWU03228.1"/>
    <property type="molecule type" value="Genomic_DNA"/>
</dbReference>
<evidence type="ECO:0000256" key="4">
    <source>
        <dbReference type="ARBA" id="ARBA00022448"/>
    </source>
</evidence>
<evidence type="ECO:0000313" key="13">
    <source>
        <dbReference type="EMBL" id="TWU03228.1"/>
    </source>
</evidence>
<evidence type="ECO:0000256" key="1">
    <source>
        <dbReference type="ARBA" id="ARBA00004162"/>
    </source>
</evidence>
<evidence type="ECO:0000256" key="7">
    <source>
        <dbReference type="ARBA" id="ARBA00022927"/>
    </source>
</evidence>
<keyword evidence="10 12" id="KW-0472">Membrane</keyword>
<dbReference type="PANTHER" id="PTHR33909:SF1">
    <property type="entry name" value="SEC TRANSLOCON ACCESSORY COMPLEX SUBUNIT YAJC"/>
    <property type="match status" value="1"/>
</dbReference>
<dbReference type="PANTHER" id="PTHR33909">
    <property type="entry name" value="SEC TRANSLOCON ACCESSORY COMPLEX SUBUNIT YAJC"/>
    <property type="match status" value="1"/>
</dbReference>
<dbReference type="InterPro" id="IPR003849">
    <property type="entry name" value="Preprotein_translocase_YajC"/>
</dbReference>
<evidence type="ECO:0000256" key="12">
    <source>
        <dbReference type="SAM" id="Phobius"/>
    </source>
</evidence>
<dbReference type="AlphaFoldDB" id="A0A5C6AUG8"/>
<evidence type="ECO:0000256" key="10">
    <source>
        <dbReference type="ARBA" id="ARBA00023136"/>
    </source>
</evidence>
<comment type="similarity">
    <text evidence="2">Belongs to the YajC family.</text>
</comment>